<evidence type="ECO:0000256" key="6">
    <source>
        <dbReference type="ARBA" id="ARBA00023235"/>
    </source>
</evidence>
<dbReference type="AlphaFoldDB" id="A0A6J6RWU6"/>
<keyword evidence="3" id="KW-0312">Gluconeogenesis</keyword>
<evidence type="ECO:0000313" key="10">
    <source>
        <dbReference type="EMBL" id="CAB5025399.1"/>
    </source>
</evidence>
<name>A0A6J6RWU6_9ZZZZ</name>
<dbReference type="PANTHER" id="PTHR21139">
    <property type="entry name" value="TRIOSEPHOSPHATE ISOMERASE"/>
    <property type="match status" value="1"/>
</dbReference>
<dbReference type="FunFam" id="3.20.20.70:FF:000016">
    <property type="entry name" value="Triosephosphate isomerase"/>
    <property type="match status" value="1"/>
</dbReference>
<organism evidence="7">
    <name type="scientific">freshwater metagenome</name>
    <dbReference type="NCBI Taxonomy" id="449393"/>
    <lineage>
        <taxon>unclassified sequences</taxon>
        <taxon>metagenomes</taxon>
        <taxon>ecological metagenomes</taxon>
    </lineage>
</organism>
<dbReference type="GO" id="GO:0019563">
    <property type="term" value="P:glycerol catabolic process"/>
    <property type="evidence" value="ECO:0007669"/>
    <property type="project" value="TreeGrafter"/>
</dbReference>
<dbReference type="PROSITE" id="PS51440">
    <property type="entry name" value="TIM_2"/>
    <property type="match status" value="1"/>
</dbReference>
<evidence type="ECO:0000256" key="3">
    <source>
        <dbReference type="ARBA" id="ARBA00022432"/>
    </source>
</evidence>
<protein>
    <recommendedName>
        <fullName evidence="2">triose-phosphate isomerase</fullName>
        <ecNumber evidence="2">5.3.1.1</ecNumber>
    </recommendedName>
</protein>
<dbReference type="GO" id="GO:0005829">
    <property type="term" value="C:cytosol"/>
    <property type="evidence" value="ECO:0007669"/>
    <property type="project" value="TreeGrafter"/>
</dbReference>
<evidence type="ECO:0000256" key="4">
    <source>
        <dbReference type="ARBA" id="ARBA00022490"/>
    </source>
</evidence>
<dbReference type="EC" id="5.3.1.1" evidence="2"/>
<dbReference type="GO" id="GO:0004807">
    <property type="term" value="F:triose-phosphate isomerase activity"/>
    <property type="evidence" value="ECO:0007669"/>
    <property type="project" value="UniProtKB-EC"/>
</dbReference>
<evidence type="ECO:0000313" key="8">
    <source>
        <dbReference type="EMBL" id="CAB4896178.1"/>
    </source>
</evidence>
<dbReference type="GO" id="GO:0046166">
    <property type="term" value="P:glyceraldehyde-3-phosphate biosynthetic process"/>
    <property type="evidence" value="ECO:0007669"/>
    <property type="project" value="TreeGrafter"/>
</dbReference>
<dbReference type="GO" id="GO:0006094">
    <property type="term" value="P:gluconeogenesis"/>
    <property type="evidence" value="ECO:0007669"/>
    <property type="project" value="UniProtKB-KW"/>
</dbReference>
<keyword evidence="4" id="KW-0963">Cytoplasm</keyword>
<dbReference type="PANTHER" id="PTHR21139:SF42">
    <property type="entry name" value="TRIOSEPHOSPHATE ISOMERASE"/>
    <property type="match status" value="1"/>
</dbReference>
<proteinExistence type="inferred from homology"/>
<keyword evidence="6" id="KW-0413">Isomerase</keyword>
<keyword evidence="5" id="KW-0324">Glycolysis</keyword>
<evidence type="ECO:0000313" key="7">
    <source>
        <dbReference type="EMBL" id="CAB4726829.1"/>
    </source>
</evidence>
<dbReference type="InterPro" id="IPR013785">
    <property type="entry name" value="Aldolase_TIM"/>
</dbReference>
<dbReference type="EMBL" id="CAFBOF010000002">
    <property type="protein sequence ID" value="CAB4969291.1"/>
    <property type="molecule type" value="Genomic_DNA"/>
</dbReference>
<dbReference type="InterPro" id="IPR020861">
    <property type="entry name" value="Triosephosphate_isomerase_AS"/>
</dbReference>
<gene>
    <name evidence="7" type="ORF">UFOPK2683_01032</name>
    <name evidence="8" type="ORF">UFOPK3605_00211</name>
    <name evidence="9" type="ORF">UFOPK3897_00244</name>
    <name evidence="10" type="ORF">UFOPK4121_00922</name>
</gene>
<dbReference type="Gene3D" id="3.20.20.70">
    <property type="entry name" value="Aldolase class I"/>
    <property type="match status" value="1"/>
</dbReference>
<dbReference type="PROSITE" id="PS00171">
    <property type="entry name" value="TIM_1"/>
    <property type="match status" value="1"/>
</dbReference>
<dbReference type="GO" id="GO:0006096">
    <property type="term" value="P:glycolytic process"/>
    <property type="evidence" value="ECO:0007669"/>
    <property type="project" value="UniProtKB-KW"/>
</dbReference>
<reference evidence="7" key="1">
    <citation type="submission" date="2020-05" db="EMBL/GenBank/DDBJ databases">
        <authorList>
            <person name="Chiriac C."/>
            <person name="Salcher M."/>
            <person name="Ghai R."/>
            <person name="Kavagutti S V."/>
        </authorList>
    </citation>
    <scope>NUCLEOTIDE SEQUENCE</scope>
</reference>
<dbReference type="EMBL" id="CAEZYK010000057">
    <property type="protein sequence ID" value="CAB4726829.1"/>
    <property type="molecule type" value="Genomic_DNA"/>
</dbReference>
<evidence type="ECO:0000256" key="2">
    <source>
        <dbReference type="ARBA" id="ARBA00011940"/>
    </source>
</evidence>
<dbReference type="EMBL" id="CAFBMM010000003">
    <property type="protein sequence ID" value="CAB4896178.1"/>
    <property type="molecule type" value="Genomic_DNA"/>
</dbReference>
<evidence type="ECO:0000313" key="9">
    <source>
        <dbReference type="EMBL" id="CAB4969291.1"/>
    </source>
</evidence>
<dbReference type="InterPro" id="IPR000652">
    <property type="entry name" value="Triosephosphate_isomerase"/>
</dbReference>
<evidence type="ECO:0000256" key="5">
    <source>
        <dbReference type="ARBA" id="ARBA00023152"/>
    </source>
</evidence>
<dbReference type="SUPFAM" id="SSF51351">
    <property type="entry name" value="Triosephosphate isomerase (TIM)"/>
    <property type="match status" value="1"/>
</dbReference>
<dbReference type="InterPro" id="IPR035990">
    <property type="entry name" value="TIM_sf"/>
</dbReference>
<dbReference type="InterPro" id="IPR022896">
    <property type="entry name" value="TrioseP_Isoase_bac/euk"/>
</dbReference>
<dbReference type="Pfam" id="PF00121">
    <property type="entry name" value="TIM"/>
    <property type="match status" value="1"/>
</dbReference>
<dbReference type="CDD" id="cd00311">
    <property type="entry name" value="TIM"/>
    <property type="match status" value="1"/>
</dbReference>
<accession>A0A6J6RWU6</accession>
<dbReference type="HAMAP" id="MF_00147_B">
    <property type="entry name" value="TIM_B"/>
    <property type="match status" value="1"/>
</dbReference>
<evidence type="ECO:0000256" key="1">
    <source>
        <dbReference type="ARBA" id="ARBA00004680"/>
    </source>
</evidence>
<dbReference type="EMBL" id="CAFBPQ010000026">
    <property type="protein sequence ID" value="CAB5025399.1"/>
    <property type="molecule type" value="Genomic_DNA"/>
</dbReference>
<comment type="pathway">
    <text evidence="1">Carbohydrate degradation; glycolysis; D-glyceraldehyde 3-phosphate from glycerone phosphate: step 1/1.</text>
</comment>
<sequence>MAILTESENIAPRRPIMAANWKMHHDHLVAIQVLQKLSYRLQKTDFEESDVVVCAPFTDLRTLRTLIEADKIPVFLGAQNCHWEKSGAFTGEVSVPMLSKLGVTYVIVGHSERRQFFGETDETVNLKTKAVLAGEMNPIICVGETLDEREQGRTNERVAAQTRAAFAGVKSVDAERCVMAYEPIWAIGTGHTATSEDANTTIGEIRRVLRDVVGSSADVIRIQYGGSVKPGNIADLMAMPEIDGALVGGASLDPDDFYRIVAYRA</sequence>
<dbReference type="NCBIfam" id="TIGR00419">
    <property type="entry name" value="tim"/>
    <property type="match status" value="1"/>
</dbReference>